<dbReference type="NCBIfam" id="TIGR00096">
    <property type="entry name" value="16S rRNA (cytidine(1402)-2'-O)-methyltransferase"/>
    <property type="match status" value="1"/>
</dbReference>
<proteinExistence type="inferred from homology"/>
<evidence type="ECO:0000256" key="2">
    <source>
        <dbReference type="ARBA" id="ARBA00022552"/>
    </source>
</evidence>
<organism evidence="8 9">
    <name type="scientific">Candidatus Atelocyanobacterium thalassa isolate SIO64986</name>
    <dbReference type="NCBI Taxonomy" id="1527444"/>
    <lineage>
        <taxon>Bacteria</taxon>
        <taxon>Bacillati</taxon>
        <taxon>Cyanobacteriota</taxon>
        <taxon>Cyanophyceae</taxon>
        <taxon>Oscillatoriophycideae</taxon>
        <taxon>Chroococcales</taxon>
        <taxon>Aphanothecaceae</taxon>
        <taxon>Candidatus Atelocyanobacterium</taxon>
        <taxon>Candidatus Atelocyanobacterium thalassae</taxon>
    </lineage>
</organism>
<comment type="catalytic activity">
    <reaction evidence="6">
        <text>cytidine(1402) in 16S rRNA + S-adenosyl-L-methionine = 2'-O-methylcytidine(1402) in 16S rRNA + S-adenosyl-L-homocysteine + H(+)</text>
        <dbReference type="Rhea" id="RHEA:42924"/>
        <dbReference type="Rhea" id="RHEA-COMP:10285"/>
        <dbReference type="Rhea" id="RHEA-COMP:10286"/>
        <dbReference type="ChEBI" id="CHEBI:15378"/>
        <dbReference type="ChEBI" id="CHEBI:57856"/>
        <dbReference type="ChEBI" id="CHEBI:59789"/>
        <dbReference type="ChEBI" id="CHEBI:74495"/>
        <dbReference type="ChEBI" id="CHEBI:82748"/>
        <dbReference type="EC" id="2.1.1.198"/>
    </reaction>
</comment>
<dbReference type="HAMAP" id="MF_01877">
    <property type="entry name" value="16SrRNA_methyltr_I"/>
    <property type="match status" value="1"/>
</dbReference>
<evidence type="ECO:0000256" key="3">
    <source>
        <dbReference type="ARBA" id="ARBA00022603"/>
    </source>
</evidence>
<dbReference type="CDD" id="cd11648">
    <property type="entry name" value="RsmI"/>
    <property type="match status" value="1"/>
</dbReference>
<comment type="caution">
    <text evidence="8">The sequence shown here is derived from an EMBL/GenBank/DDBJ whole genome shotgun (WGS) entry which is preliminary data.</text>
</comment>
<dbReference type="EMBL" id="JPSP01000011">
    <property type="protein sequence ID" value="KFF41233.1"/>
    <property type="molecule type" value="Genomic_DNA"/>
</dbReference>
<dbReference type="Proteomes" id="UP000028922">
    <property type="component" value="Unassembled WGS sequence"/>
</dbReference>
<evidence type="ECO:0000256" key="5">
    <source>
        <dbReference type="ARBA" id="ARBA00022691"/>
    </source>
</evidence>
<evidence type="ECO:0000256" key="1">
    <source>
        <dbReference type="ARBA" id="ARBA00022490"/>
    </source>
</evidence>
<dbReference type="GO" id="GO:0070677">
    <property type="term" value="F:rRNA (cytosine-2'-O-)-methyltransferase activity"/>
    <property type="evidence" value="ECO:0007669"/>
    <property type="project" value="UniProtKB-UniRule"/>
</dbReference>
<dbReference type="PANTHER" id="PTHR46111">
    <property type="entry name" value="RIBOSOMAL RNA SMALL SUBUNIT METHYLTRANSFERASE I"/>
    <property type="match status" value="1"/>
</dbReference>
<dbReference type="EC" id="2.1.1.198" evidence="6"/>
<dbReference type="SUPFAM" id="SSF53790">
    <property type="entry name" value="Tetrapyrrole methylase"/>
    <property type="match status" value="1"/>
</dbReference>
<dbReference type="Pfam" id="PF00590">
    <property type="entry name" value="TP_methylase"/>
    <property type="match status" value="1"/>
</dbReference>
<dbReference type="STRING" id="1527444.ucyna2_00963"/>
<keyword evidence="2 6" id="KW-0698">rRNA processing</keyword>
<accession>A0A086CGB9</accession>
<dbReference type="InterPro" id="IPR014776">
    <property type="entry name" value="4pyrrole_Mease_sub2"/>
</dbReference>
<evidence type="ECO:0000313" key="8">
    <source>
        <dbReference type="EMBL" id="KFF41233.1"/>
    </source>
</evidence>
<feature type="domain" description="Tetrapyrrole methylase" evidence="7">
    <location>
        <begin position="11"/>
        <end position="211"/>
    </location>
</feature>
<reference evidence="8 9" key="1">
    <citation type="submission" date="2014-08" db="EMBL/GenBank/DDBJ databases">
        <title>Comparative genomics reveals surprising divergence of two closely related strains of uncultivated UCYN-A cyanobacteria.</title>
        <authorList>
            <person name="Bombar D."/>
            <person name="Heller P."/>
            <person name="Sanchez-Baracaldo P."/>
            <person name="Carter B.J."/>
            <person name="Zert J.P."/>
        </authorList>
    </citation>
    <scope>NUCLEOTIDE SEQUENCE [LARGE SCALE GENOMIC DNA]</scope>
</reference>
<keyword evidence="1 6" id="KW-0963">Cytoplasm</keyword>
<comment type="subcellular location">
    <subcellularLocation>
        <location evidence="6">Cytoplasm</location>
    </subcellularLocation>
</comment>
<name>A0A086CGB9_9CHRO</name>
<dbReference type="PANTHER" id="PTHR46111:SF1">
    <property type="entry name" value="RIBOSOMAL RNA SMALL SUBUNIT METHYLTRANSFERASE I"/>
    <property type="match status" value="1"/>
</dbReference>
<dbReference type="PIRSF" id="PIRSF005917">
    <property type="entry name" value="MTase_YraL"/>
    <property type="match status" value="1"/>
</dbReference>
<dbReference type="AlphaFoldDB" id="A0A086CGB9"/>
<dbReference type="Gene3D" id="3.30.950.10">
    <property type="entry name" value="Methyltransferase, Cobalt-precorrin-4 Transmethylase, Domain 2"/>
    <property type="match status" value="1"/>
</dbReference>
<dbReference type="InterPro" id="IPR035996">
    <property type="entry name" value="4pyrrol_Methylase_sf"/>
</dbReference>
<evidence type="ECO:0000313" key="9">
    <source>
        <dbReference type="Proteomes" id="UP000028922"/>
    </source>
</evidence>
<comment type="similarity">
    <text evidence="6">Belongs to the methyltransferase superfamily. RsmI family.</text>
</comment>
<keyword evidence="3 6" id="KW-0489">Methyltransferase</keyword>
<dbReference type="InterPro" id="IPR018063">
    <property type="entry name" value="SAM_MeTrfase_RsmI_CS"/>
</dbReference>
<dbReference type="eggNOG" id="COG0313">
    <property type="taxonomic scope" value="Bacteria"/>
</dbReference>
<dbReference type="InterPro" id="IPR014777">
    <property type="entry name" value="4pyrrole_Mease_sub1"/>
</dbReference>
<protein>
    <recommendedName>
        <fullName evidence="6">Ribosomal RNA small subunit methyltransferase I</fullName>
        <ecNumber evidence="6">2.1.1.198</ecNumber>
    </recommendedName>
    <alternativeName>
        <fullName evidence="6">16S rRNA 2'-O-ribose C1402 methyltransferase</fullName>
    </alternativeName>
    <alternativeName>
        <fullName evidence="6">rRNA (cytidine-2'-O-)-methyltransferase RsmI</fullName>
    </alternativeName>
</protein>
<dbReference type="InterPro" id="IPR008189">
    <property type="entry name" value="rRNA_ssu_MeTfrase_I"/>
</dbReference>
<dbReference type="FunFam" id="3.40.1010.10:FF:000002">
    <property type="entry name" value="Ribosomal RNA small subunit methyltransferase I"/>
    <property type="match status" value="1"/>
</dbReference>
<evidence type="ECO:0000259" key="7">
    <source>
        <dbReference type="Pfam" id="PF00590"/>
    </source>
</evidence>
<dbReference type="GO" id="GO:0005737">
    <property type="term" value="C:cytoplasm"/>
    <property type="evidence" value="ECO:0007669"/>
    <property type="project" value="UniProtKB-SubCell"/>
</dbReference>
<keyword evidence="4 6" id="KW-0808">Transferase</keyword>
<sequence length="284" mass="32201">MIDKKKLNSGTLYVVGTPIGNLEDITLRAIRVLKSADLIAAEDTRHTAKLLNYFKITTPKISYHQHNYVIRQDELVSKLEQGNIIALVSDAGMPGISDPGYDLICSCIIKNIPVVPVPGPTAVITALITSGLPSDRFVFEGFLPIKAQARQERLNLLKKESRTIIIYESPHRLLKTLINFIEIFGDDHRITIGRELTKYYEEFWRGNLKEAVLHYKEVKNIKGEFTLVLSGCSQNNLLDLNIEQVKCEFRKLLDKGMTRSQASKYLATTVNFSRRQIYEMSLSD</sequence>
<dbReference type="InterPro" id="IPR000878">
    <property type="entry name" value="4pyrrol_Mease"/>
</dbReference>
<dbReference type="Gene3D" id="3.40.1010.10">
    <property type="entry name" value="Cobalt-precorrin-4 Transmethylase, Domain 1"/>
    <property type="match status" value="1"/>
</dbReference>
<evidence type="ECO:0000256" key="6">
    <source>
        <dbReference type="HAMAP-Rule" id="MF_01877"/>
    </source>
</evidence>
<gene>
    <name evidence="6" type="primary">rsmI</name>
    <name evidence="8" type="ORF">ucyna2_00963</name>
</gene>
<dbReference type="FunFam" id="3.30.950.10:FF:000002">
    <property type="entry name" value="Ribosomal RNA small subunit methyltransferase I"/>
    <property type="match status" value="1"/>
</dbReference>
<dbReference type="PROSITE" id="PS01296">
    <property type="entry name" value="RSMI"/>
    <property type="match status" value="1"/>
</dbReference>
<comment type="function">
    <text evidence="6">Catalyzes the 2'-O-methylation of the ribose of cytidine 1402 (C1402) in 16S rRNA.</text>
</comment>
<evidence type="ECO:0000256" key="4">
    <source>
        <dbReference type="ARBA" id="ARBA00022679"/>
    </source>
</evidence>
<dbReference type="PATRIC" id="fig|1527444.3.peg.913"/>
<keyword evidence="5 6" id="KW-0949">S-adenosyl-L-methionine</keyword>